<organism evidence="3 4">
    <name type="scientific">Paraburkholderia aromaticivorans</name>
    <dbReference type="NCBI Taxonomy" id="2026199"/>
    <lineage>
        <taxon>Bacteria</taxon>
        <taxon>Pseudomonadati</taxon>
        <taxon>Pseudomonadota</taxon>
        <taxon>Betaproteobacteria</taxon>
        <taxon>Burkholderiales</taxon>
        <taxon>Burkholderiaceae</taxon>
        <taxon>Paraburkholderia</taxon>
    </lineage>
</organism>
<evidence type="ECO:0000313" key="3">
    <source>
        <dbReference type="EMBL" id="ASV98804.1"/>
    </source>
</evidence>
<feature type="domain" description="C2H2-type" evidence="2">
    <location>
        <begin position="5"/>
        <end position="33"/>
    </location>
</feature>
<proteinExistence type="predicted"/>
<evidence type="ECO:0000259" key="2">
    <source>
        <dbReference type="PROSITE" id="PS50157"/>
    </source>
</evidence>
<keyword evidence="4" id="KW-1185">Reference proteome</keyword>
<evidence type="ECO:0000256" key="1">
    <source>
        <dbReference type="PROSITE-ProRule" id="PRU00042"/>
    </source>
</evidence>
<dbReference type="KEGG" id="parb:CJU94_11890"/>
<dbReference type="InterPro" id="IPR013087">
    <property type="entry name" value="Znf_C2H2_type"/>
</dbReference>
<dbReference type="Proteomes" id="UP000215158">
    <property type="component" value="Chromosome 1"/>
</dbReference>
<dbReference type="EMBL" id="CP022989">
    <property type="protein sequence ID" value="ASV98804.1"/>
    <property type="molecule type" value="Genomic_DNA"/>
</dbReference>
<sequence>MPTYRYCWKKCGHLFEHTEHLAKHESAHPRCPPCASEKCLHVPQPCIAKTSKIELRSRLASIRPWNG</sequence>
<protein>
    <submittedName>
        <fullName evidence="3">FmdB family transcriptional regulator</fullName>
    </submittedName>
</protein>
<gene>
    <name evidence="3" type="ORF">CJU94_11890</name>
</gene>
<dbReference type="PROSITE" id="PS00028">
    <property type="entry name" value="ZINC_FINGER_C2H2_1"/>
    <property type="match status" value="1"/>
</dbReference>
<keyword evidence="1" id="KW-0479">Metal-binding</keyword>
<accession>A0A248VIY9</accession>
<dbReference type="GO" id="GO:0008270">
    <property type="term" value="F:zinc ion binding"/>
    <property type="evidence" value="ECO:0007669"/>
    <property type="project" value="UniProtKB-KW"/>
</dbReference>
<keyword evidence="1" id="KW-0862">Zinc</keyword>
<keyword evidence="1" id="KW-0863">Zinc-finger</keyword>
<reference evidence="3 4" key="1">
    <citation type="submission" date="2017-08" db="EMBL/GenBank/DDBJ databases">
        <title>Identification and genetic characteristics of simultaneous BTEX- and naphthalene-degrading Paraburkholderia sp. BN5 isolated from petroleum-contaminated soil.</title>
        <authorList>
            <person name="Lee Y."/>
            <person name="Jeon C.O."/>
        </authorList>
    </citation>
    <scope>NUCLEOTIDE SEQUENCE [LARGE SCALE GENOMIC DNA]</scope>
    <source>
        <strain evidence="3 4">BN5</strain>
    </source>
</reference>
<evidence type="ECO:0000313" key="4">
    <source>
        <dbReference type="Proteomes" id="UP000215158"/>
    </source>
</evidence>
<dbReference type="AlphaFoldDB" id="A0A248VIY9"/>
<dbReference type="PROSITE" id="PS50157">
    <property type="entry name" value="ZINC_FINGER_C2H2_2"/>
    <property type="match status" value="1"/>
</dbReference>
<name>A0A248VIY9_9BURK</name>